<dbReference type="SUPFAM" id="SSF109604">
    <property type="entry name" value="HD-domain/PDEase-like"/>
    <property type="match status" value="1"/>
</dbReference>
<keyword evidence="3" id="KW-1185">Reference proteome</keyword>
<dbReference type="EMBL" id="VORY01000017">
    <property type="protein sequence ID" value="TXD92778.1"/>
    <property type="molecule type" value="Genomic_DNA"/>
</dbReference>
<protein>
    <submittedName>
        <fullName evidence="2">HD domain-containing protein</fullName>
    </submittedName>
</protein>
<comment type="caution">
    <text evidence="2">The sequence shown here is derived from an EMBL/GenBank/DDBJ whole genome shotgun (WGS) entry which is preliminary data.</text>
</comment>
<dbReference type="Pfam" id="PF01966">
    <property type="entry name" value="HD"/>
    <property type="match status" value="1"/>
</dbReference>
<dbReference type="CDD" id="cd00077">
    <property type="entry name" value="HDc"/>
    <property type="match status" value="1"/>
</dbReference>
<dbReference type="InterPro" id="IPR003607">
    <property type="entry name" value="HD/PDEase_dom"/>
</dbReference>
<feature type="domain" description="HD/PDEase" evidence="1">
    <location>
        <begin position="24"/>
        <end position="138"/>
    </location>
</feature>
<dbReference type="AlphaFoldDB" id="A0A5C6ZS20"/>
<sequence>MSKIINETRIYCETILSNSICSNYQFHDLQHTLEVYKNVLLIAEAESIIAEEKEILAISALFHDTGYSQIYKGHEEISMHIAEEFLVQRNYNNDYLPSVLKCISATRMPQQPESLLEKIICDADFAHLSAANYFQKISLLRKEWSYFLGMNFQMKIGKP</sequence>
<evidence type="ECO:0000313" key="2">
    <source>
        <dbReference type="EMBL" id="TXD92778.1"/>
    </source>
</evidence>
<dbReference type="Gene3D" id="1.10.3210.10">
    <property type="entry name" value="Hypothetical protein af1432"/>
    <property type="match status" value="1"/>
</dbReference>
<organism evidence="2 3">
    <name type="scientific">Gillisia hiemivivida</name>
    <dbReference type="NCBI Taxonomy" id="291190"/>
    <lineage>
        <taxon>Bacteria</taxon>
        <taxon>Pseudomonadati</taxon>
        <taxon>Bacteroidota</taxon>
        <taxon>Flavobacteriia</taxon>
        <taxon>Flavobacteriales</taxon>
        <taxon>Flavobacteriaceae</taxon>
        <taxon>Gillisia</taxon>
    </lineage>
</organism>
<proteinExistence type="predicted"/>
<dbReference type="Proteomes" id="UP000321367">
    <property type="component" value="Unassembled WGS sequence"/>
</dbReference>
<dbReference type="SMART" id="SM00471">
    <property type="entry name" value="HDc"/>
    <property type="match status" value="1"/>
</dbReference>
<name>A0A5C6ZS20_9FLAO</name>
<accession>A0A5C6ZS20</accession>
<dbReference type="RefSeq" id="WP_146933478.1">
    <property type="nucleotide sequence ID" value="NZ_CBCSHZ010000016.1"/>
</dbReference>
<dbReference type="OrthoDB" id="5728337at2"/>
<evidence type="ECO:0000313" key="3">
    <source>
        <dbReference type="Proteomes" id="UP000321367"/>
    </source>
</evidence>
<evidence type="ECO:0000259" key="1">
    <source>
        <dbReference type="SMART" id="SM00471"/>
    </source>
</evidence>
<dbReference type="InterPro" id="IPR006674">
    <property type="entry name" value="HD_domain"/>
</dbReference>
<reference evidence="2 3" key="1">
    <citation type="submission" date="2019-08" db="EMBL/GenBank/DDBJ databases">
        <title>Genome sequence of Gillisia hiemivivida IC154 (type strain).</title>
        <authorList>
            <person name="Bowman J.P."/>
        </authorList>
    </citation>
    <scope>NUCLEOTIDE SEQUENCE [LARGE SCALE GENOMIC DNA]</scope>
    <source>
        <strain evidence="2 3">IC154</strain>
    </source>
</reference>
<gene>
    <name evidence="2" type="ORF">ES724_12680</name>
</gene>